<dbReference type="PANTHER" id="PTHR42953:SF1">
    <property type="entry name" value="METAL-BINDING PROTEIN HI_0362-RELATED"/>
    <property type="match status" value="1"/>
</dbReference>
<keyword evidence="4 5" id="KW-0732">Signal</keyword>
<protein>
    <recommendedName>
        <fullName evidence="8">Metal ABC transporter substrate-binding protein</fullName>
    </recommendedName>
</protein>
<dbReference type="Pfam" id="PF01297">
    <property type="entry name" value="ZnuA"/>
    <property type="match status" value="1"/>
</dbReference>
<dbReference type="InterPro" id="IPR006127">
    <property type="entry name" value="ZnuA-like"/>
</dbReference>
<evidence type="ECO:0000256" key="3">
    <source>
        <dbReference type="ARBA" id="ARBA00022723"/>
    </source>
</evidence>
<evidence type="ECO:0000256" key="1">
    <source>
        <dbReference type="ARBA" id="ARBA00004196"/>
    </source>
</evidence>
<name>A0ABM8Z4X0_9LACO</name>
<keyword evidence="3" id="KW-0479">Metal-binding</keyword>
<dbReference type="Gene3D" id="3.40.50.1980">
    <property type="entry name" value="Nitrogenase molybdenum iron protein domain"/>
    <property type="match status" value="2"/>
</dbReference>
<organism evidence="6 7">
    <name type="scientific">Periweissella fabaria</name>
    <dbReference type="NCBI Taxonomy" id="546157"/>
    <lineage>
        <taxon>Bacteria</taxon>
        <taxon>Bacillati</taxon>
        <taxon>Bacillota</taxon>
        <taxon>Bacilli</taxon>
        <taxon>Lactobacillales</taxon>
        <taxon>Lactobacillaceae</taxon>
        <taxon>Periweissella</taxon>
    </lineage>
</organism>
<feature type="signal peptide" evidence="5">
    <location>
        <begin position="1"/>
        <end position="26"/>
    </location>
</feature>
<dbReference type="Proteomes" id="UP000789707">
    <property type="component" value="Unassembled WGS sequence"/>
</dbReference>
<evidence type="ECO:0000256" key="4">
    <source>
        <dbReference type="ARBA" id="ARBA00022729"/>
    </source>
</evidence>
<dbReference type="RefSeq" id="WP_230095951.1">
    <property type="nucleotide sequence ID" value="NZ_CAKKNS010000001.1"/>
</dbReference>
<dbReference type="InterPro" id="IPR050492">
    <property type="entry name" value="Bact_metal-bind_prot9"/>
</dbReference>
<comment type="subcellular location">
    <subcellularLocation>
        <location evidence="1">Cell envelope</location>
    </subcellularLocation>
</comment>
<evidence type="ECO:0000313" key="6">
    <source>
        <dbReference type="EMBL" id="CAH0415873.1"/>
    </source>
</evidence>
<accession>A0ABM8Z4X0</accession>
<keyword evidence="7" id="KW-1185">Reference proteome</keyword>
<comment type="caution">
    <text evidence="6">The sequence shown here is derived from an EMBL/GenBank/DDBJ whole genome shotgun (WGS) entry which is preliminary data.</text>
</comment>
<dbReference type="PROSITE" id="PS51257">
    <property type="entry name" value="PROKAR_LIPOPROTEIN"/>
    <property type="match status" value="1"/>
</dbReference>
<evidence type="ECO:0000256" key="2">
    <source>
        <dbReference type="ARBA" id="ARBA00022448"/>
    </source>
</evidence>
<proteinExistence type="predicted"/>
<dbReference type="PANTHER" id="PTHR42953">
    <property type="entry name" value="HIGH-AFFINITY ZINC UPTAKE SYSTEM PROTEIN ZNUA-RELATED"/>
    <property type="match status" value="1"/>
</dbReference>
<dbReference type="SUPFAM" id="SSF53807">
    <property type="entry name" value="Helical backbone' metal receptor"/>
    <property type="match status" value="1"/>
</dbReference>
<dbReference type="EMBL" id="CAKKNS010000001">
    <property type="protein sequence ID" value="CAH0415873.1"/>
    <property type="molecule type" value="Genomic_DNA"/>
</dbReference>
<evidence type="ECO:0000256" key="5">
    <source>
        <dbReference type="SAM" id="SignalP"/>
    </source>
</evidence>
<evidence type="ECO:0000313" key="7">
    <source>
        <dbReference type="Proteomes" id="UP000789707"/>
    </source>
</evidence>
<keyword evidence="2" id="KW-0813">Transport</keyword>
<gene>
    <name evidence="6" type="ORF">WFA24289_00171</name>
</gene>
<feature type="chain" id="PRO_5045234590" description="Metal ABC transporter substrate-binding protein" evidence="5">
    <location>
        <begin position="27"/>
        <end position="307"/>
    </location>
</feature>
<sequence length="307" mass="33447">MFRSKKAPWHLLAVGVLALTTAFTLAACGSNKSATSETNNHDIKVVATVDFYGEVAKAVLGNQGSVTSIINNPDVDPHDYEPTTKVAQQVAGANVLLSNGIGYDTWMNKLAQNNSKATNIRVGEDVVGKKNGDNPHLWYQLQTMPALANYLADKFAKMDPKKADYFKANAKKYVASLAPLNQLVDKLKAGSDGKGVDVSEPVFTYALDEMNYKVNNQSFADSVENGTDPAPKDVAAMQKDITDHKIDFFVQNTQASDKTVGQLVKLANKNNVPVVNVTETMPAGKDYLQWMTSQFKQVEKIQAKLGK</sequence>
<reference evidence="6 7" key="1">
    <citation type="submission" date="2021-11" db="EMBL/GenBank/DDBJ databases">
        <authorList>
            <person name="Depoorter E."/>
        </authorList>
    </citation>
    <scope>NUCLEOTIDE SEQUENCE [LARGE SCALE GENOMIC DNA]</scope>
    <source>
        <strain evidence="6 7">LMG 24289</strain>
    </source>
</reference>
<evidence type="ECO:0008006" key="8">
    <source>
        <dbReference type="Google" id="ProtNLM"/>
    </source>
</evidence>